<dbReference type="EMBL" id="NTWE01000006">
    <property type="protein sequence ID" value="PEW06724.1"/>
    <property type="molecule type" value="Genomic_DNA"/>
</dbReference>
<protein>
    <submittedName>
        <fullName evidence="1">Uncharacterized protein</fullName>
    </submittedName>
</protein>
<organism evidence="1 2">
    <name type="scientific">Bacillus cereus</name>
    <dbReference type="NCBI Taxonomy" id="1396"/>
    <lineage>
        <taxon>Bacteria</taxon>
        <taxon>Bacillati</taxon>
        <taxon>Bacillota</taxon>
        <taxon>Bacilli</taxon>
        <taxon>Bacillales</taxon>
        <taxon>Bacillaceae</taxon>
        <taxon>Bacillus</taxon>
        <taxon>Bacillus cereus group</taxon>
    </lineage>
</organism>
<dbReference type="AlphaFoldDB" id="A0A2A9UQI8"/>
<dbReference type="Proteomes" id="UP000220635">
    <property type="component" value="Unassembled WGS sequence"/>
</dbReference>
<proteinExistence type="predicted"/>
<gene>
    <name evidence="1" type="ORF">CN425_01910</name>
</gene>
<dbReference type="RefSeq" id="WP_000288668.1">
    <property type="nucleotide sequence ID" value="NZ_NTWE01000006.1"/>
</dbReference>
<dbReference type="Pfam" id="PF18780">
    <property type="entry name" value="HNH_repeat"/>
    <property type="match status" value="1"/>
</dbReference>
<accession>A0A2A9UQI8</accession>
<evidence type="ECO:0000313" key="1">
    <source>
        <dbReference type="EMBL" id="PEW06724.1"/>
    </source>
</evidence>
<dbReference type="OrthoDB" id="2938280at2"/>
<reference evidence="1 2" key="1">
    <citation type="submission" date="2017-09" db="EMBL/GenBank/DDBJ databases">
        <title>Large-scale bioinformatics analysis of Bacillus genomes uncovers conserved roles of natural products in bacterial physiology.</title>
        <authorList>
            <consortium name="Agbiome Team Llc"/>
            <person name="Bleich R.M."/>
            <person name="Grubbs K.J."/>
            <person name="Santa Maria K.C."/>
            <person name="Allen S.E."/>
            <person name="Farag S."/>
            <person name="Shank E.A."/>
            <person name="Bowers A."/>
        </authorList>
    </citation>
    <scope>NUCLEOTIDE SEQUENCE [LARGE SCALE GENOMIC DNA]</scope>
    <source>
        <strain evidence="1 2">AFS010695</strain>
    </source>
</reference>
<comment type="caution">
    <text evidence="1">The sequence shown here is derived from an EMBL/GenBank/DDBJ whole genome shotgun (WGS) entry which is preliminary data.</text>
</comment>
<name>A0A2A9UQI8_BACCE</name>
<sequence length="74" mass="8767">MYTRRILLSRLKEWAHSYQKLPTAKGILKDPNIPALSTYVRNFENWNESLRQVGFQPRKKLSKEIKEASCFRKG</sequence>
<dbReference type="InterPro" id="IPR041025">
    <property type="entry name" value="HNH_repeat"/>
</dbReference>
<evidence type="ECO:0000313" key="2">
    <source>
        <dbReference type="Proteomes" id="UP000220635"/>
    </source>
</evidence>